<evidence type="ECO:0000313" key="2">
    <source>
        <dbReference type="EMBL" id="SFA46314.1"/>
    </source>
</evidence>
<keyword evidence="1" id="KW-0812">Transmembrane</keyword>
<sequence>MSRHPGYYARLIASGDPMPKLVRLYIVSIAIGFALSAGFTAMLIALDVASLRHLVMATSGGWIALGVLFFFHGVLFAGVQFAIRIMLMARSERPTGGLRQRFRAQPAPVFAARPVRKR</sequence>
<proteinExistence type="predicted"/>
<keyword evidence="1" id="KW-0472">Membrane</keyword>
<dbReference type="Proteomes" id="UP000182312">
    <property type="component" value="Unassembled WGS sequence"/>
</dbReference>
<dbReference type="EMBL" id="FOJO01000004">
    <property type="protein sequence ID" value="SFA46314.1"/>
    <property type="molecule type" value="Genomic_DNA"/>
</dbReference>
<evidence type="ECO:0000256" key="1">
    <source>
        <dbReference type="SAM" id="Phobius"/>
    </source>
</evidence>
<reference evidence="2 3" key="1">
    <citation type="submission" date="2016-10" db="EMBL/GenBank/DDBJ databases">
        <authorList>
            <person name="de Groot N.N."/>
        </authorList>
    </citation>
    <scope>NUCLEOTIDE SEQUENCE [LARGE SCALE GENOMIC DNA]</scope>
    <source>
        <strain evidence="2 3">CGMCC 1.6117</strain>
    </source>
</reference>
<protein>
    <submittedName>
        <fullName evidence="2">Uncharacterized protein</fullName>
    </submittedName>
</protein>
<name>A0A1I0T3F2_9RHOB</name>
<accession>A0A1I0T3F2</accession>
<feature type="transmembrane region" description="Helical" evidence="1">
    <location>
        <begin position="21"/>
        <end position="46"/>
    </location>
</feature>
<gene>
    <name evidence="2" type="ORF">SAMN04487972_104200</name>
</gene>
<evidence type="ECO:0000313" key="3">
    <source>
        <dbReference type="Proteomes" id="UP000182312"/>
    </source>
</evidence>
<organism evidence="2 3">
    <name type="scientific">Paracoccus halophilus</name>
    <dbReference type="NCBI Taxonomy" id="376733"/>
    <lineage>
        <taxon>Bacteria</taxon>
        <taxon>Pseudomonadati</taxon>
        <taxon>Pseudomonadota</taxon>
        <taxon>Alphaproteobacteria</taxon>
        <taxon>Rhodobacterales</taxon>
        <taxon>Paracoccaceae</taxon>
        <taxon>Paracoccus</taxon>
    </lineage>
</organism>
<keyword evidence="1" id="KW-1133">Transmembrane helix</keyword>
<feature type="transmembrane region" description="Helical" evidence="1">
    <location>
        <begin position="61"/>
        <end position="83"/>
    </location>
</feature>
<dbReference type="AlphaFoldDB" id="A0A1I0T3F2"/>